<evidence type="ECO:0000313" key="2">
    <source>
        <dbReference type="EMBL" id="KYN34740.1"/>
    </source>
</evidence>
<accession>A0A195F2D5</accession>
<dbReference type="AlphaFoldDB" id="A0A195F2D5"/>
<keyword evidence="3" id="KW-1185">Reference proteome</keyword>
<evidence type="ECO:0000256" key="1">
    <source>
        <dbReference type="SAM" id="MobiDB-lite"/>
    </source>
</evidence>
<dbReference type="Proteomes" id="UP000078541">
    <property type="component" value="Unassembled WGS sequence"/>
</dbReference>
<sequence length="248" mass="27980">MVQIIDHPPLIALRRLKGVTSRFIQDISEKNRCHFQFNNQISFCAAGSFHALLKDRGPFLLPFSGRDSESKRGESSRGSESVKAVLWRLRGDRSYEITAAAEQTSFAEFGQDFNRLSKSSPVVKIQHRKPGVSIRPTAKKEMEKDVTRNAGDKETVRVDRKQLQIARGIAAHGARQTEVSENKPRAVGPLQPRNKAEEITNATPARLLPRETDTRIKMRTGLGDPDGRFYCYDNQNAFRKSDACFSNY</sequence>
<protein>
    <submittedName>
        <fullName evidence="2">Uncharacterized protein</fullName>
    </submittedName>
</protein>
<feature type="region of interest" description="Disordered" evidence="1">
    <location>
        <begin position="170"/>
        <end position="190"/>
    </location>
</feature>
<gene>
    <name evidence="2" type="ORF">ALC56_11229</name>
</gene>
<reference evidence="2 3" key="1">
    <citation type="submission" date="2016-03" db="EMBL/GenBank/DDBJ databases">
        <title>Trachymyrmex septentrionalis WGS genome.</title>
        <authorList>
            <person name="Nygaard S."/>
            <person name="Hu H."/>
            <person name="Boomsma J."/>
            <person name="Zhang G."/>
        </authorList>
    </citation>
    <scope>NUCLEOTIDE SEQUENCE [LARGE SCALE GENOMIC DNA]</scope>
    <source>
        <strain evidence="2">Tsep2-gDNA-1</strain>
        <tissue evidence="2">Whole body</tissue>
    </source>
</reference>
<name>A0A195F2D5_9HYME</name>
<evidence type="ECO:0000313" key="3">
    <source>
        <dbReference type="Proteomes" id="UP000078541"/>
    </source>
</evidence>
<dbReference type="EMBL" id="KQ981856">
    <property type="protein sequence ID" value="KYN34740.1"/>
    <property type="molecule type" value="Genomic_DNA"/>
</dbReference>
<proteinExistence type="predicted"/>
<organism evidence="2 3">
    <name type="scientific">Trachymyrmex septentrionalis</name>
    <dbReference type="NCBI Taxonomy" id="34720"/>
    <lineage>
        <taxon>Eukaryota</taxon>
        <taxon>Metazoa</taxon>
        <taxon>Ecdysozoa</taxon>
        <taxon>Arthropoda</taxon>
        <taxon>Hexapoda</taxon>
        <taxon>Insecta</taxon>
        <taxon>Pterygota</taxon>
        <taxon>Neoptera</taxon>
        <taxon>Endopterygota</taxon>
        <taxon>Hymenoptera</taxon>
        <taxon>Apocrita</taxon>
        <taxon>Aculeata</taxon>
        <taxon>Formicoidea</taxon>
        <taxon>Formicidae</taxon>
        <taxon>Myrmicinae</taxon>
        <taxon>Trachymyrmex</taxon>
    </lineage>
</organism>